<evidence type="ECO:0000256" key="1">
    <source>
        <dbReference type="ARBA" id="ARBA00004370"/>
    </source>
</evidence>
<evidence type="ECO:0000256" key="2">
    <source>
        <dbReference type="ARBA" id="ARBA00022692"/>
    </source>
</evidence>
<keyword evidence="10" id="KW-1185">Reference proteome</keyword>
<feature type="signal peptide" evidence="7">
    <location>
        <begin position="1"/>
        <end position="24"/>
    </location>
</feature>
<keyword evidence="3 6" id="KW-1133">Transmembrane helix</keyword>
<feature type="chain" id="PRO_5039689293" description="Shisa N-terminal domain-containing protein" evidence="7">
    <location>
        <begin position="25"/>
        <end position="332"/>
    </location>
</feature>
<evidence type="ECO:0000256" key="6">
    <source>
        <dbReference type="SAM" id="Phobius"/>
    </source>
</evidence>
<evidence type="ECO:0000256" key="5">
    <source>
        <dbReference type="SAM" id="MobiDB-lite"/>
    </source>
</evidence>
<dbReference type="AlphaFoldDB" id="A0A9D3PEZ7"/>
<dbReference type="EMBL" id="JAFDVH010000020">
    <property type="protein sequence ID" value="KAG7458797.1"/>
    <property type="molecule type" value="Genomic_DNA"/>
</dbReference>
<dbReference type="PANTHER" id="PTHR31395:SF4">
    <property type="entry name" value="PROTEIN SHISA-3 HOMOLOG"/>
    <property type="match status" value="1"/>
</dbReference>
<dbReference type="GO" id="GO:0016020">
    <property type="term" value="C:membrane"/>
    <property type="evidence" value="ECO:0007669"/>
    <property type="project" value="UniProtKB-SubCell"/>
</dbReference>
<keyword evidence="2 6" id="KW-0812">Transmembrane</keyword>
<feature type="compositionally biased region" description="Low complexity" evidence="5">
    <location>
        <begin position="188"/>
        <end position="207"/>
    </location>
</feature>
<feature type="compositionally biased region" description="Low complexity" evidence="5">
    <location>
        <begin position="247"/>
        <end position="280"/>
    </location>
</feature>
<comment type="subcellular location">
    <subcellularLocation>
        <location evidence="1">Membrane</location>
    </subcellularLocation>
</comment>
<reference evidence="9" key="1">
    <citation type="submission" date="2021-01" db="EMBL/GenBank/DDBJ databases">
        <authorList>
            <person name="Zahm M."/>
            <person name="Roques C."/>
            <person name="Cabau C."/>
            <person name="Klopp C."/>
            <person name="Donnadieu C."/>
            <person name="Jouanno E."/>
            <person name="Lampietro C."/>
            <person name="Louis A."/>
            <person name="Herpin A."/>
            <person name="Echchiki A."/>
            <person name="Berthelot C."/>
            <person name="Parey E."/>
            <person name="Roest-Crollius H."/>
            <person name="Braasch I."/>
            <person name="Postlethwait J."/>
            <person name="Bobe J."/>
            <person name="Montfort J."/>
            <person name="Bouchez O."/>
            <person name="Begum T."/>
            <person name="Mejri S."/>
            <person name="Adams A."/>
            <person name="Chen W.-J."/>
            <person name="Guiguen Y."/>
        </authorList>
    </citation>
    <scope>NUCLEOTIDE SEQUENCE</scope>
    <source>
        <strain evidence="9">YG-15Mar2019-1</strain>
        <tissue evidence="9">Brain</tissue>
    </source>
</reference>
<protein>
    <recommendedName>
        <fullName evidence="8">Shisa N-terminal domain-containing protein</fullName>
    </recommendedName>
</protein>
<dbReference type="OrthoDB" id="10025410at2759"/>
<dbReference type="Proteomes" id="UP001046870">
    <property type="component" value="Chromosome 20"/>
</dbReference>
<feature type="compositionally biased region" description="Low complexity" evidence="5">
    <location>
        <begin position="153"/>
        <end position="171"/>
    </location>
</feature>
<accession>A0A9D3PEZ7</accession>
<feature type="domain" description="Shisa N-terminal" evidence="8">
    <location>
        <begin position="24"/>
        <end position="79"/>
    </location>
</feature>
<dbReference type="InterPro" id="IPR053891">
    <property type="entry name" value="Shisa_N"/>
</dbReference>
<dbReference type="InterPro" id="IPR026910">
    <property type="entry name" value="Shisa"/>
</dbReference>
<feature type="transmembrane region" description="Helical" evidence="6">
    <location>
        <begin position="93"/>
        <end position="117"/>
    </location>
</feature>
<evidence type="ECO:0000313" key="9">
    <source>
        <dbReference type="EMBL" id="KAG7458797.1"/>
    </source>
</evidence>
<evidence type="ECO:0000259" key="8">
    <source>
        <dbReference type="Pfam" id="PF13908"/>
    </source>
</evidence>
<comment type="caution">
    <text evidence="9">The sequence shown here is derived from an EMBL/GenBank/DDBJ whole genome shotgun (WGS) entry which is preliminary data.</text>
</comment>
<evidence type="ECO:0000256" key="4">
    <source>
        <dbReference type="ARBA" id="ARBA00023136"/>
    </source>
</evidence>
<evidence type="ECO:0000256" key="3">
    <source>
        <dbReference type="ARBA" id="ARBA00022989"/>
    </source>
</evidence>
<feature type="region of interest" description="Disordered" evidence="5">
    <location>
        <begin position="150"/>
        <end position="332"/>
    </location>
</feature>
<evidence type="ECO:0000256" key="7">
    <source>
        <dbReference type="SAM" id="SignalP"/>
    </source>
</evidence>
<organism evidence="9 10">
    <name type="scientific">Megalops atlanticus</name>
    <name type="common">Tarpon</name>
    <name type="synonym">Clupea gigantea</name>
    <dbReference type="NCBI Taxonomy" id="7932"/>
    <lineage>
        <taxon>Eukaryota</taxon>
        <taxon>Metazoa</taxon>
        <taxon>Chordata</taxon>
        <taxon>Craniata</taxon>
        <taxon>Vertebrata</taxon>
        <taxon>Euteleostomi</taxon>
        <taxon>Actinopterygii</taxon>
        <taxon>Neopterygii</taxon>
        <taxon>Teleostei</taxon>
        <taxon>Elopiformes</taxon>
        <taxon>Megalopidae</taxon>
        <taxon>Megalops</taxon>
    </lineage>
</organism>
<feature type="compositionally biased region" description="Basic and acidic residues" evidence="5">
    <location>
        <begin position="286"/>
        <end position="295"/>
    </location>
</feature>
<proteinExistence type="predicted"/>
<keyword evidence="4 6" id="KW-0472">Membrane</keyword>
<dbReference type="PANTHER" id="PTHR31395">
    <property type="entry name" value="SHISA"/>
    <property type="match status" value="1"/>
</dbReference>
<evidence type="ECO:0000313" key="10">
    <source>
        <dbReference type="Proteomes" id="UP001046870"/>
    </source>
</evidence>
<dbReference type="Pfam" id="PF13908">
    <property type="entry name" value="Shisa_N"/>
    <property type="match status" value="1"/>
</dbReference>
<feature type="compositionally biased region" description="Pro residues" evidence="5">
    <location>
        <begin position="208"/>
        <end position="226"/>
    </location>
</feature>
<keyword evidence="7" id="KW-0732">Signal</keyword>
<feature type="compositionally biased region" description="Pro residues" evidence="5">
    <location>
        <begin position="234"/>
        <end position="246"/>
    </location>
</feature>
<name>A0A9D3PEZ7_MEGAT</name>
<gene>
    <name evidence="9" type="ORF">MATL_G00224500</name>
</gene>
<sequence>MVRLLNYLLLGYFTWNMRISDAQGEYCHGWLDSNGNYQEGFQCPEDFDTMDATVCCGSCSLRYCCAAVDARLDQGSCTNDRELENTEFAAQPVYVPFLMVGSIFVAFVVVGSLVAVYCCTCLRPKQPAQPPIRFSLRSCQGETIPMILTVAPPSQRTPSRQSSTATTSSSSAGGGGSVRRFSLGRADGGQPQQQQQQGCLLSAAPSSPSSPPQPALLPPPPPPTPPRRVRRAPSPTPTPTLTPTPTPSCSSTSPSTRPRPVASSSPSSTSPTPCSLSPSQGGKALRISDRADRGVAEPSCSRHPFCAWQKGPQRSLFPPTEKEQQGRATPLL</sequence>